<dbReference type="RefSeq" id="XP_049262418.1">
    <property type="nucleotide sequence ID" value="XM_049408259.1"/>
</dbReference>
<dbReference type="GeneID" id="73471113"/>
<dbReference type="PANTHER" id="PTHR13693:SF3">
    <property type="entry name" value="LD36009P"/>
    <property type="match status" value="1"/>
</dbReference>
<comment type="pathway">
    <text evidence="5">Sphingolipid metabolism.</text>
</comment>
<dbReference type="AlphaFoldDB" id="A0A8J5QT14"/>
<comment type="caution">
    <text evidence="19">The sequence shown here is derived from an EMBL/GenBank/DDBJ whole genome shotgun (WGS) entry which is preliminary data.</text>
</comment>
<evidence type="ECO:0000256" key="1">
    <source>
        <dbReference type="ARBA" id="ARBA00001933"/>
    </source>
</evidence>
<accession>A0A8J5QT14</accession>
<keyword evidence="11" id="KW-0663">Pyridoxal phosphate</keyword>
<dbReference type="EC" id="2.3.1.50" evidence="7"/>
<keyword evidence="13 17" id="KW-1133">Transmembrane helix</keyword>
<evidence type="ECO:0000256" key="17">
    <source>
        <dbReference type="SAM" id="Phobius"/>
    </source>
</evidence>
<evidence type="ECO:0000256" key="3">
    <source>
        <dbReference type="ARBA" id="ARBA00004370"/>
    </source>
</evidence>
<keyword evidence="8" id="KW-0808">Transferase</keyword>
<reference evidence="19 20" key="1">
    <citation type="journal article" date="2021" name="DNA Res.">
        <title>Genome analysis of Candida subhashii reveals its hybrid nature and dual mitochondrial genome conformations.</title>
        <authorList>
            <person name="Mixao V."/>
            <person name="Hegedusova E."/>
            <person name="Saus E."/>
            <person name="Pryszcz L.P."/>
            <person name="Cillingova A."/>
            <person name="Nosek J."/>
            <person name="Gabaldon T."/>
        </authorList>
    </citation>
    <scope>NUCLEOTIDE SEQUENCE [LARGE SCALE GENOMIC DNA]</scope>
    <source>
        <strain evidence="19 20">CBS 10753</strain>
    </source>
</reference>
<evidence type="ECO:0000256" key="7">
    <source>
        <dbReference type="ARBA" id="ARBA00013220"/>
    </source>
</evidence>
<dbReference type="GO" id="GO:0030170">
    <property type="term" value="F:pyridoxal phosphate binding"/>
    <property type="evidence" value="ECO:0007669"/>
    <property type="project" value="InterPro"/>
</dbReference>
<evidence type="ECO:0000256" key="14">
    <source>
        <dbReference type="ARBA" id="ARBA00023098"/>
    </source>
</evidence>
<feature type="domain" description="Aminotransferase class I/classII large" evidence="18">
    <location>
        <begin position="167"/>
        <end position="526"/>
    </location>
</feature>
<dbReference type="GO" id="GO:0005783">
    <property type="term" value="C:endoplasmic reticulum"/>
    <property type="evidence" value="ECO:0007669"/>
    <property type="project" value="UniProtKB-SubCell"/>
</dbReference>
<keyword evidence="12" id="KW-0746">Sphingolipid metabolism</keyword>
<comment type="similarity">
    <text evidence="6">Belongs to the class-II pyridoxal-phosphate-dependent aminotransferase family.</text>
</comment>
<evidence type="ECO:0000256" key="16">
    <source>
        <dbReference type="ARBA" id="ARBA00023315"/>
    </source>
</evidence>
<evidence type="ECO:0000313" key="19">
    <source>
        <dbReference type="EMBL" id="KAG7662185.1"/>
    </source>
</evidence>
<comment type="pathway">
    <text evidence="4">Lipid metabolism; sphingolipid metabolism.</text>
</comment>
<evidence type="ECO:0000256" key="13">
    <source>
        <dbReference type="ARBA" id="ARBA00022989"/>
    </source>
</evidence>
<protein>
    <recommendedName>
        <fullName evidence="7">serine C-palmitoyltransferase</fullName>
        <ecNumber evidence="7">2.3.1.50</ecNumber>
    </recommendedName>
</protein>
<feature type="transmembrane region" description="Helical" evidence="17">
    <location>
        <begin position="69"/>
        <end position="88"/>
    </location>
</feature>
<evidence type="ECO:0000256" key="2">
    <source>
        <dbReference type="ARBA" id="ARBA00004240"/>
    </source>
</evidence>
<dbReference type="OrthoDB" id="65434at2759"/>
<dbReference type="GO" id="GO:0004758">
    <property type="term" value="F:serine C-palmitoyltransferase activity"/>
    <property type="evidence" value="ECO:0007669"/>
    <property type="project" value="UniProtKB-EC"/>
</dbReference>
<keyword evidence="9 17" id="KW-0812">Transmembrane</keyword>
<dbReference type="GO" id="GO:0017059">
    <property type="term" value="C:serine palmitoyltransferase complex"/>
    <property type="evidence" value="ECO:0007669"/>
    <property type="project" value="TreeGrafter"/>
</dbReference>
<dbReference type="InterPro" id="IPR004839">
    <property type="entry name" value="Aminotransferase_I/II_large"/>
</dbReference>
<evidence type="ECO:0000256" key="9">
    <source>
        <dbReference type="ARBA" id="ARBA00022692"/>
    </source>
</evidence>
<dbReference type="GO" id="GO:0046513">
    <property type="term" value="P:ceramide biosynthetic process"/>
    <property type="evidence" value="ECO:0007669"/>
    <property type="project" value="TreeGrafter"/>
</dbReference>
<gene>
    <name evidence="19" type="ORF">J8A68_004313</name>
</gene>
<sequence length="573" mass="63870">MTITTTTTTDSETTTHYTKYIPNAPEDNRSLEIKRNLEYGQLTSKEHLYVSQHPVGEPLPMPIDDEPPYIIYIATYINYLILIIIGHIRDFFGKIFKPKEYEHLIEKDGYAPWYDGFESFYVRRLKTRIDDCFARPIHGAPGRFIKCFNRQLADSGNGYIYDGTSRECLNLSSYNYLGFAQSSGVCTDFALKCVDNYGTSACSSRIYSGTTDLHKQCEEVVADFVGKEDVIIVSQGYGTNANLFSSIADSKTLVISDELNHASIRFGIRLSGASVKVFKHNDMNALEKLIRNQIAQGQPKTHRPWKKIIIAVEGLYSMEGNMCNLPKLVEIKNKYKCYLFVDEAHSIGALGPNGKGICDYFQVDPNEIDLLMGTFTKSFGATGGYIAGDKNIIDKLRINYITQVYSESVPPPVLGQIISSLKVIKGDLNPGEGKERLQRIAFNSRYLRLGLKKLGFIVYGADDSPVIPLLLFLPAKMPAVSRMLYDMGIAVVIVSYPATPLISARARLCVSSALTKDDLDYVLTKISEIGDLIYLKFSSGIAGGSKIPGQPPRWSIEDVLATNVEDCKKPKLM</sequence>
<dbReference type="CDD" id="cd06454">
    <property type="entry name" value="KBL_like"/>
    <property type="match status" value="1"/>
</dbReference>
<dbReference type="Pfam" id="PF00155">
    <property type="entry name" value="Aminotran_1_2"/>
    <property type="match status" value="1"/>
</dbReference>
<comment type="subcellular location">
    <subcellularLocation>
        <location evidence="2">Endoplasmic reticulum</location>
    </subcellularLocation>
    <subcellularLocation>
        <location evidence="3">Membrane</location>
    </subcellularLocation>
</comment>
<dbReference type="FunFam" id="3.40.640.10:FF:000047">
    <property type="entry name" value="serine palmitoyltransferase 2 isoform X1"/>
    <property type="match status" value="1"/>
</dbReference>
<dbReference type="Proteomes" id="UP000694255">
    <property type="component" value="Unassembled WGS sequence"/>
</dbReference>
<comment type="cofactor">
    <cofactor evidence="1">
        <name>pyridoxal 5'-phosphate</name>
        <dbReference type="ChEBI" id="CHEBI:597326"/>
    </cofactor>
</comment>
<evidence type="ECO:0000256" key="15">
    <source>
        <dbReference type="ARBA" id="ARBA00023136"/>
    </source>
</evidence>
<keyword evidence="20" id="KW-1185">Reference proteome</keyword>
<evidence type="ECO:0000256" key="12">
    <source>
        <dbReference type="ARBA" id="ARBA00022919"/>
    </source>
</evidence>
<evidence type="ECO:0000259" key="18">
    <source>
        <dbReference type="Pfam" id="PF00155"/>
    </source>
</evidence>
<proteinExistence type="inferred from homology"/>
<evidence type="ECO:0000313" key="20">
    <source>
        <dbReference type="Proteomes" id="UP000694255"/>
    </source>
</evidence>
<keyword evidence="10" id="KW-0256">Endoplasmic reticulum</keyword>
<evidence type="ECO:0000256" key="11">
    <source>
        <dbReference type="ARBA" id="ARBA00022898"/>
    </source>
</evidence>
<evidence type="ECO:0000256" key="8">
    <source>
        <dbReference type="ARBA" id="ARBA00022679"/>
    </source>
</evidence>
<dbReference type="InterPro" id="IPR050087">
    <property type="entry name" value="AON_synthase_class-II"/>
</dbReference>
<keyword evidence="16" id="KW-0012">Acyltransferase</keyword>
<evidence type="ECO:0000256" key="5">
    <source>
        <dbReference type="ARBA" id="ARBA00004991"/>
    </source>
</evidence>
<name>A0A8J5QT14_9ASCO</name>
<keyword evidence="14" id="KW-0443">Lipid metabolism</keyword>
<keyword evidence="15 17" id="KW-0472">Membrane</keyword>
<dbReference type="GO" id="GO:0046512">
    <property type="term" value="P:sphingosine biosynthetic process"/>
    <property type="evidence" value="ECO:0007669"/>
    <property type="project" value="TreeGrafter"/>
</dbReference>
<dbReference type="PANTHER" id="PTHR13693">
    <property type="entry name" value="CLASS II AMINOTRANSFERASE/8-AMINO-7-OXONONANOATE SYNTHASE"/>
    <property type="match status" value="1"/>
</dbReference>
<evidence type="ECO:0000256" key="4">
    <source>
        <dbReference type="ARBA" id="ARBA00004760"/>
    </source>
</evidence>
<dbReference type="GO" id="GO:0016020">
    <property type="term" value="C:membrane"/>
    <property type="evidence" value="ECO:0007669"/>
    <property type="project" value="UniProtKB-SubCell"/>
</dbReference>
<evidence type="ECO:0000256" key="10">
    <source>
        <dbReference type="ARBA" id="ARBA00022824"/>
    </source>
</evidence>
<evidence type="ECO:0000256" key="6">
    <source>
        <dbReference type="ARBA" id="ARBA00008392"/>
    </source>
</evidence>
<dbReference type="EMBL" id="JAGSYN010000183">
    <property type="protein sequence ID" value="KAG7662185.1"/>
    <property type="molecule type" value="Genomic_DNA"/>
</dbReference>
<organism evidence="19 20">
    <name type="scientific">[Candida] subhashii</name>
    <dbReference type="NCBI Taxonomy" id="561895"/>
    <lineage>
        <taxon>Eukaryota</taxon>
        <taxon>Fungi</taxon>
        <taxon>Dikarya</taxon>
        <taxon>Ascomycota</taxon>
        <taxon>Saccharomycotina</taxon>
        <taxon>Pichiomycetes</taxon>
        <taxon>Debaryomycetaceae</taxon>
        <taxon>Spathaspora</taxon>
    </lineage>
</organism>